<gene>
    <name evidence="1" type="ORF">HOLleu_16332</name>
</gene>
<dbReference type="EMBL" id="JAIZAY010000007">
    <property type="protein sequence ID" value="KAJ8038800.1"/>
    <property type="molecule type" value="Genomic_DNA"/>
</dbReference>
<dbReference type="AlphaFoldDB" id="A0A9Q1C5H5"/>
<organism evidence="1 2">
    <name type="scientific">Holothuria leucospilota</name>
    <name type="common">Black long sea cucumber</name>
    <name type="synonym">Mertensiothuria leucospilota</name>
    <dbReference type="NCBI Taxonomy" id="206669"/>
    <lineage>
        <taxon>Eukaryota</taxon>
        <taxon>Metazoa</taxon>
        <taxon>Echinodermata</taxon>
        <taxon>Eleutherozoa</taxon>
        <taxon>Echinozoa</taxon>
        <taxon>Holothuroidea</taxon>
        <taxon>Aspidochirotacea</taxon>
        <taxon>Aspidochirotida</taxon>
        <taxon>Holothuriidae</taxon>
        <taxon>Holothuria</taxon>
    </lineage>
</organism>
<sequence length="51" mass="5861">MHHDVIRWCQTLVVLAQDGAGTSPSLQRKKYLLTEYLIKVERARDTLPPLV</sequence>
<dbReference type="Proteomes" id="UP001152320">
    <property type="component" value="Chromosome 7"/>
</dbReference>
<keyword evidence="2" id="KW-1185">Reference proteome</keyword>
<comment type="caution">
    <text evidence="1">The sequence shown here is derived from an EMBL/GenBank/DDBJ whole genome shotgun (WGS) entry which is preliminary data.</text>
</comment>
<name>A0A9Q1C5H5_HOLLE</name>
<protein>
    <submittedName>
        <fullName evidence="1">Uncharacterized protein</fullName>
    </submittedName>
</protein>
<accession>A0A9Q1C5H5</accession>
<evidence type="ECO:0000313" key="1">
    <source>
        <dbReference type="EMBL" id="KAJ8038800.1"/>
    </source>
</evidence>
<reference evidence="1" key="1">
    <citation type="submission" date="2021-10" db="EMBL/GenBank/DDBJ databases">
        <title>Tropical sea cucumber genome reveals ecological adaptation and Cuvierian tubules defense mechanism.</title>
        <authorList>
            <person name="Chen T."/>
        </authorList>
    </citation>
    <scope>NUCLEOTIDE SEQUENCE</scope>
    <source>
        <strain evidence="1">Nanhai2018</strain>
        <tissue evidence="1">Muscle</tissue>
    </source>
</reference>
<proteinExistence type="predicted"/>
<evidence type="ECO:0000313" key="2">
    <source>
        <dbReference type="Proteomes" id="UP001152320"/>
    </source>
</evidence>